<name>A0A9P4W943_CURKU</name>
<dbReference type="AlphaFoldDB" id="A0A9P4W943"/>
<evidence type="ECO:0000313" key="4">
    <source>
        <dbReference type="EMBL" id="KAF2997425.1"/>
    </source>
</evidence>
<dbReference type="OrthoDB" id="6132182at2759"/>
<dbReference type="InterPro" id="IPR008922">
    <property type="entry name" value="Di-copper_centre_dom_sf"/>
</dbReference>
<gene>
    <name evidence="4" type="ORF">E8E13_005848</name>
</gene>
<sequence>MFIHFSGKFLGWHRYYTWAYEQALRTECGYTGTQPYWDWAQTAVTGLENSPLFDGSATSLSGNGAYIPGNELGNISIPTAPGSDLPPVYLPTARGVSVNLGPVLLPLPNGTVVSTGSGFAPNPRCLKRDLTSSINRAFANASSIATTILSNPTIASFQTALQGVPGSGNIGVHGGGHYALGGDPGRDFYVSPGDPAFYAHHAMIDRVWWIWQNVHSEIAFGVEGIAGTNTFLNVPPSENTTLETPLDLGWAWDGVLHVWWVV</sequence>
<dbReference type="InterPro" id="IPR050316">
    <property type="entry name" value="Tyrosinase/Hemocyanin"/>
</dbReference>
<dbReference type="PROSITE" id="PS00497">
    <property type="entry name" value="TYROSINASE_1"/>
    <property type="match status" value="1"/>
</dbReference>
<dbReference type="SUPFAM" id="SSF48056">
    <property type="entry name" value="Di-copper centre-containing domain"/>
    <property type="match status" value="1"/>
</dbReference>
<reference evidence="4" key="1">
    <citation type="submission" date="2019-04" db="EMBL/GenBank/DDBJ databases">
        <title>Sequencing of skin fungus with MAO and IRED activity.</title>
        <authorList>
            <person name="Marsaioli A.J."/>
            <person name="Bonatto J.M.C."/>
            <person name="Reis Junior O."/>
        </authorList>
    </citation>
    <scope>NUCLEOTIDE SEQUENCE</scope>
    <source>
        <strain evidence="4">30M1</strain>
    </source>
</reference>
<evidence type="ECO:0000256" key="1">
    <source>
        <dbReference type="ARBA" id="ARBA00022723"/>
    </source>
</evidence>
<protein>
    <recommendedName>
        <fullName evidence="2 3">Tyrosinase copper-binding domain-containing protein</fullName>
    </recommendedName>
</protein>
<dbReference type="Pfam" id="PF00264">
    <property type="entry name" value="Tyrosinase"/>
    <property type="match status" value="1"/>
</dbReference>
<dbReference type="PROSITE" id="PS00498">
    <property type="entry name" value="TYROSINASE_2"/>
    <property type="match status" value="1"/>
</dbReference>
<feature type="domain" description="Tyrosinase copper-binding" evidence="2">
    <location>
        <begin position="4"/>
        <end position="21"/>
    </location>
</feature>
<keyword evidence="1" id="KW-0479">Metal-binding</keyword>
<keyword evidence="5" id="KW-1185">Reference proteome</keyword>
<dbReference type="Gene3D" id="1.10.1280.10">
    <property type="entry name" value="Di-copper center containing domain from catechol oxidase"/>
    <property type="match status" value="1"/>
</dbReference>
<evidence type="ECO:0000313" key="5">
    <source>
        <dbReference type="Proteomes" id="UP000801428"/>
    </source>
</evidence>
<dbReference type="PANTHER" id="PTHR11474:SF116">
    <property type="entry name" value="TYROSINASE"/>
    <property type="match status" value="1"/>
</dbReference>
<dbReference type="GO" id="GO:0046872">
    <property type="term" value="F:metal ion binding"/>
    <property type="evidence" value="ECO:0007669"/>
    <property type="project" value="UniProtKB-KW"/>
</dbReference>
<evidence type="ECO:0000259" key="2">
    <source>
        <dbReference type="PROSITE" id="PS00497"/>
    </source>
</evidence>
<accession>A0A9P4W943</accession>
<proteinExistence type="predicted"/>
<evidence type="ECO:0000259" key="3">
    <source>
        <dbReference type="PROSITE" id="PS00498"/>
    </source>
</evidence>
<organism evidence="4 5">
    <name type="scientific">Curvularia kusanoi</name>
    <name type="common">Cochliobolus kusanoi</name>
    <dbReference type="NCBI Taxonomy" id="90978"/>
    <lineage>
        <taxon>Eukaryota</taxon>
        <taxon>Fungi</taxon>
        <taxon>Dikarya</taxon>
        <taxon>Ascomycota</taxon>
        <taxon>Pezizomycotina</taxon>
        <taxon>Dothideomycetes</taxon>
        <taxon>Pleosporomycetidae</taxon>
        <taxon>Pleosporales</taxon>
        <taxon>Pleosporineae</taxon>
        <taxon>Pleosporaceae</taxon>
        <taxon>Curvularia</taxon>
    </lineage>
</organism>
<feature type="domain" description="Tyrosinase copper-binding" evidence="3">
    <location>
        <begin position="194"/>
        <end position="205"/>
    </location>
</feature>
<dbReference type="GO" id="GO:0016491">
    <property type="term" value="F:oxidoreductase activity"/>
    <property type="evidence" value="ECO:0007669"/>
    <property type="project" value="InterPro"/>
</dbReference>
<dbReference type="PRINTS" id="PR00092">
    <property type="entry name" value="TYROSINASE"/>
</dbReference>
<dbReference type="EMBL" id="SWKU01000023">
    <property type="protein sequence ID" value="KAF2997425.1"/>
    <property type="molecule type" value="Genomic_DNA"/>
</dbReference>
<comment type="caution">
    <text evidence="4">The sequence shown here is derived from an EMBL/GenBank/DDBJ whole genome shotgun (WGS) entry which is preliminary data.</text>
</comment>
<dbReference type="InterPro" id="IPR002227">
    <property type="entry name" value="Tyrosinase_Cu-bd"/>
</dbReference>
<dbReference type="PANTHER" id="PTHR11474">
    <property type="entry name" value="TYROSINASE FAMILY MEMBER"/>
    <property type="match status" value="1"/>
</dbReference>
<dbReference type="Proteomes" id="UP000801428">
    <property type="component" value="Unassembled WGS sequence"/>
</dbReference>